<dbReference type="EMBL" id="JANAKD010001625">
    <property type="protein sequence ID" value="KAJ3477692.1"/>
    <property type="molecule type" value="Genomic_DNA"/>
</dbReference>
<protein>
    <submittedName>
        <fullName evidence="1">Uncharacterized protein</fullName>
    </submittedName>
</protein>
<accession>A0ACC1QL96</accession>
<sequence length="107" mass="11473">MPWADYDYLLNDESTLPMDEKAIELMGTKEGMAALIKMINEAPVHEASGPWDGTVMLPPRPWDTSANGGGSGGDNGGGNGGRIKMENADEGGQRVSRLQTIPRIKTE</sequence>
<proteinExistence type="predicted"/>
<reference evidence="1" key="1">
    <citation type="submission" date="2022-07" db="EMBL/GenBank/DDBJ databases">
        <title>Genome Sequence of Lecanicillium saksenae.</title>
        <authorList>
            <person name="Buettner E."/>
        </authorList>
    </citation>
    <scope>NUCLEOTIDE SEQUENCE</scope>
    <source>
        <strain evidence="1">VT-O1</strain>
    </source>
</reference>
<evidence type="ECO:0000313" key="1">
    <source>
        <dbReference type="EMBL" id="KAJ3477692.1"/>
    </source>
</evidence>
<gene>
    <name evidence="1" type="ORF">NLG97_g8775</name>
</gene>
<dbReference type="Proteomes" id="UP001148737">
    <property type="component" value="Unassembled WGS sequence"/>
</dbReference>
<evidence type="ECO:0000313" key="2">
    <source>
        <dbReference type="Proteomes" id="UP001148737"/>
    </source>
</evidence>
<name>A0ACC1QL96_9HYPO</name>
<organism evidence="1 2">
    <name type="scientific">Lecanicillium saksenae</name>
    <dbReference type="NCBI Taxonomy" id="468837"/>
    <lineage>
        <taxon>Eukaryota</taxon>
        <taxon>Fungi</taxon>
        <taxon>Dikarya</taxon>
        <taxon>Ascomycota</taxon>
        <taxon>Pezizomycotina</taxon>
        <taxon>Sordariomycetes</taxon>
        <taxon>Hypocreomycetidae</taxon>
        <taxon>Hypocreales</taxon>
        <taxon>Cordycipitaceae</taxon>
        <taxon>Lecanicillium</taxon>
    </lineage>
</organism>
<comment type="caution">
    <text evidence="1">The sequence shown here is derived from an EMBL/GenBank/DDBJ whole genome shotgun (WGS) entry which is preliminary data.</text>
</comment>
<keyword evidence="2" id="KW-1185">Reference proteome</keyword>